<dbReference type="AlphaFoldDB" id="A0A1H3NNY8"/>
<keyword evidence="2" id="KW-1185">Reference proteome</keyword>
<dbReference type="RefSeq" id="WP_143037463.1">
    <property type="nucleotide sequence ID" value="NZ_CANLAN010000017.1"/>
</dbReference>
<dbReference type="Proteomes" id="UP000199026">
    <property type="component" value="Unassembled WGS sequence"/>
</dbReference>
<sequence>MAEGKNKDIEPIDHRCCFILTTNHKPIWLEAGDRRFYIIHLDHEGYAAGGAAYDDFVKLVAEVKDAYASDKGIAELYRALLRRPQAENFNPYSLNVNELATEVMREISALAPDVVEEMLGEFLEEHKIRFVPVRYANKLLSYFAHRNPNAAKYSFDRLGWKKKKFAWGGQGSAHAFYHPDAHPERGMLQTVHYKQSIEAHLNEVLAPALEEIGFGIKYEYLDRDMKKPVDDVPF</sequence>
<evidence type="ECO:0000313" key="1">
    <source>
        <dbReference type="EMBL" id="SDY90473.1"/>
    </source>
</evidence>
<dbReference type="GeneID" id="78126000"/>
<name>A0A1H3NNY8_9RHOB</name>
<dbReference type="OrthoDB" id="8215052at2"/>
<protein>
    <submittedName>
        <fullName evidence="1">Uncharacterized protein</fullName>
    </submittedName>
</protein>
<evidence type="ECO:0000313" key="2">
    <source>
        <dbReference type="Proteomes" id="UP000199026"/>
    </source>
</evidence>
<proteinExistence type="predicted"/>
<accession>A0A1H3NNY8</accession>
<dbReference type="STRING" id="576131.SAMN05444486_1161"/>
<organism evidence="1 2">
    <name type="scientific">Lentibacter algarum</name>
    <dbReference type="NCBI Taxonomy" id="576131"/>
    <lineage>
        <taxon>Bacteria</taxon>
        <taxon>Pseudomonadati</taxon>
        <taxon>Pseudomonadota</taxon>
        <taxon>Alphaproteobacteria</taxon>
        <taxon>Rhodobacterales</taxon>
        <taxon>Roseobacteraceae</taxon>
        <taxon>Lentibacter</taxon>
    </lineage>
</organism>
<reference evidence="1 2" key="1">
    <citation type="submission" date="2016-10" db="EMBL/GenBank/DDBJ databases">
        <authorList>
            <person name="de Groot N.N."/>
        </authorList>
    </citation>
    <scope>NUCLEOTIDE SEQUENCE [LARGE SCALE GENOMIC DNA]</scope>
    <source>
        <strain evidence="1 2">DSM 24677</strain>
    </source>
</reference>
<dbReference type="EMBL" id="FNPR01000016">
    <property type="protein sequence ID" value="SDY90473.1"/>
    <property type="molecule type" value="Genomic_DNA"/>
</dbReference>
<gene>
    <name evidence="1" type="ORF">SAMN05444486_1161</name>
</gene>